<evidence type="ECO:0000256" key="1">
    <source>
        <dbReference type="SAM" id="Phobius"/>
    </source>
</evidence>
<evidence type="ECO:0000313" key="2">
    <source>
        <dbReference type="EMBL" id="GAA5798778.1"/>
    </source>
</evidence>
<dbReference type="Proteomes" id="UP001476247">
    <property type="component" value="Unassembled WGS sequence"/>
</dbReference>
<organism evidence="2 3">
    <name type="scientific">Helicostylum pulchrum</name>
    <dbReference type="NCBI Taxonomy" id="562976"/>
    <lineage>
        <taxon>Eukaryota</taxon>
        <taxon>Fungi</taxon>
        <taxon>Fungi incertae sedis</taxon>
        <taxon>Mucoromycota</taxon>
        <taxon>Mucoromycotina</taxon>
        <taxon>Mucoromycetes</taxon>
        <taxon>Mucorales</taxon>
        <taxon>Mucorineae</taxon>
        <taxon>Mucoraceae</taxon>
        <taxon>Helicostylum</taxon>
    </lineage>
</organism>
<keyword evidence="1" id="KW-0812">Transmembrane</keyword>
<feature type="transmembrane region" description="Helical" evidence="1">
    <location>
        <begin position="20"/>
        <end position="39"/>
    </location>
</feature>
<gene>
    <name evidence="2" type="ORF">HPULCUR_004184</name>
</gene>
<dbReference type="EMBL" id="BAABUJ010000011">
    <property type="protein sequence ID" value="GAA5798778.1"/>
    <property type="molecule type" value="Genomic_DNA"/>
</dbReference>
<keyword evidence="1" id="KW-1133">Transmembrane helix</keyword>
<dbReference type="InterPro" id="IPR052053">
    <property type="entry name" value="IM_YidH-like"/>
</dbReference>
<dbReference type="PANTHER" id="PTHR34187:SF2">
    <property type="entry name" value="DUF202 DOMAIN-CONTAINING PROTEIN"/>
    <property type="match status" value="1"/>
</dbReference>
<evidence type="ECO:0000313" key="3">
    <source>
        <dbReference type="Proteomes" id="UP001476247"/>
    </source>
</evidence>
<comment type="caution">
    <text evidence="2">The sequence shown here is derived from an EMBL/GenBank/DDBJ whole genome shotgun (WGS) entry which is preliminary data.</text>
</comment>
<keyword evidence="1" id="KW-0472">Membrane</keyword>
<keyword evidence="3" id="KW-1185">Reference proteome</keyword>
<proteinExistence type="predicted"/>
<name>A0ABP9XVI6_9FUNG</name>
<reference evidence="2 3" key="1">
    <citation type="submission" date="2024-04" db="EMBL/GenBank/DDBJ databases">
        <title>genome sequences of Mucor flavus KT1a and Helicostylum pulchrum KT1b strains isolation_sourced from the surface of a dry-aged beef.</title>
        <authorList>
            <person name="Toyotome T."/>
            <person name="Hosono M."/>
            <person name="Torimaru M."/>
            <person name="Fukuda K."/>
            <person name="Mikami N."/>
        </authorList>
    </citation>
    <scope>NUCLEOTIDE SEQUENCE [LARGE SCALE GENOMIC DNA]</scope>
    <source>
        <strain evidence="2 3">KT1b</strain>
    </source>
</reference>
<feature type="transmembrane region" description="Helical" evidence="1">
    <location>
        <begin position="60"/>
        <end position="78"/>
    </location>
</feature>
<sequence length="81" mass="9028">MAATMTHNPPSKQMSLLDGQMIGLLFIFISMVFLVFAFIRYFHAQAAMIKGFFPASRSTVAMASCLLLFTMTLMLISVSNR</sequence>
<dbReference type="PANTHER" id="PTHR34187">
    <property type="entry name" value="FGR18P"/>
    <property type="match status" value="1"/>
</dbReference>
<accession>A0ABP9XVI6</accession>
<protein>
    <submittedName>
        <fullName evidence="2">Uncharacterized protein</fullName>
    </submittedName>
</protein>